<dbReference type="InterPro" id="IPR012292">
    <property type="entry name" value="Globin/Proto"/>
</dbReference>
<keyword evidence="4" id="KW-0408">Iron</keyword>
<reference evidence="6" key="1">
    <citation type="journal article" date="2019" name="Int. J. Syst. Evol. Microbiol.">
        <title>The Global Catalogue of Microorganisms (GCM) 10K type strain sequencing project: providing services to taxonomists for standard genome sequencing and annotation.</title>
        <authorList>
            <consortium name="The Broad Institute Genomics Platform"/>
            <consortium name="The Broad Institute Genome Sequencing Center for Infectious Disease"/>
            <person name="Wu L."/>
            <person name="Ma J."/>
        </authorList>
    </citation>
    <scope>NUCLEOTIDE SEQUENCE [LARGE SCALE GENOMIC DNA]</scope>
    <source>
        <strain evidence="6">JCM 17225</strain>
    </source>
</reference>
<evidence type="ECO:0000256" key="1">
    <source>
        <dbReference type="ARBA" id="ARBA00022448"/>
    </source>
</evidence>
<proteinExistence type="predicted"/>
<keyword evidence="1" id="KW-0813">Transport</keyword>
<sequence length="129" mass="14888">MPNSRPDITTEADVQLLVDTFYTKVNHDALLDPVFNGFAHVDWPRHLPVMYDFWSSLLLGTTRYHGRPFPKHLPLPIAAAHFQRWLALFEATVNELFNGPKSEEAKVRAQSIATLFEHRLRERNPLALQ</sequence>
<name>A0ABP7UWT5_9BACT</name>
<protein>
    <submittedName>
        <fullName evidence="5">Group III truncated hemoglobin</fullName>
    </submittedName>
</protein>
<dbReference type="RefSeq" id="WP_345059553.1">
    <property type="nucleotide sequence ID" value="NZ_BAABDK010000035.1"/>
</dbReference>
<dbReference type="InterPro" id="IPR009050">
    <property type="entry name" value="Globin-like_sf"/>
</dbReference>
<keyword evidence="6" id="KW-1185">Reference proteome</keyword>
<evidence type="ECO:0000256" key="3">
    <source>
        <dbReference type="ARBA" id="ARBA00022723"/>
    </source>
</evidence>
<accession>A0ABP7UWT5</accession>
<evidence type="ECO:0000256" key="4">
    <source>
        <dbReference type="ARBA" id="ARBA00023004"/>
    </source>
</evidence>
<evidence type="ECO:0000313" key="6">
    <source>
        <dbReference type="Proteomes" id="UP001501469"/>
    </source>
</evidence>
<keyword evidence="2" id="KW-0349">Heme</keyword>
<dbReference type="Gene3D" id="1.10.490.10">
    <property type="entry name" value="Globins"/>
    <property type="match status" value="1"/>
</dbReference>
<dbReference type="CDD" id="cd08916">
    <property type="entry name" value="TrHb3_P"/>
    <property type="match status" value="1"/>
</dbReference>
<dbReference type="Proteomes" id="UP001501469">
    <property type="component" value="Unassembled WGS sequence"/>
</dbReference>
<dbReference type="EMBL" id="BAABDK010000035">
    <property type="protein sequence ID" value="GAA4054663.1"/>
    <property type="molecule type" value="Genomic_DNA"/>
</dbReference>
<dbReference type="Pfam" id="PF01152">
    <property type="entry name" value="Bac_globin"/>
    <property type="match status" value="1"/>
</dbReference>
<evidence type="ECO:0000256" key="2">
    <source>
        <dbReference type="ARBA" id="ARBA00022617"/>
    </source>
</evidence>
<dbReference type="InterPro" id="IPR001486">
    <property type="entry name" value="Hemoglobin_trunc"/>
</dbReference>
<organism evidence="5 6">
    <name type="scientific">Hymenobacter glaciei</name>
    <dbReference type="NCBI Taxonomy" id="877209"/>
    <lineage>
        <taxon>Bacteria</taxon>
        <taxon>Pseudomonadati</taxon>
        <taxon>Bacteroidota</taxon>
        <taxon>Cytophagia</taxon>
        <taxon>Cytophagales</taxon>
        <taxon>Hymenobacteraceae</taxon>
        <taxon>Hymenobacter</taxon>
    </lineage>
</organism>
<gene>
    <name evidence="5" type="ORF">GCM10022409_47190</name>
</gene>
<dbReference type="SUPFAM" id="SSF46458">
    <property type="entry name" value="Globin-like"/>
    <property type="match status" value="1"/>
</dbReference>
<comment type="caution">
    <text evidence="5">The sequence shown here is derived from an EMBL/GenBank/DDBJ whole genome shotgun (WGS) entry which is preliminary data.</text>
</comment>
<evidence type="ECO:0000313" key="5">
    <source>
        <dbReference type="EMBL" id="GAA4054663.1"/>
    </source>
</evidence>
<keyword evidence="3" id="KW-0479">Metal-binding</keyword>